<evidence type="ECO:0000313" key="4">
    <source>
        <dbReference type="EMBL" id="PNQ99795.1"/>
    </source>
</evidence>
<dbReference type="Gene3D" id="3.40.50.720">
    <property type="entry name" value="NAD(P)-binding Rossmann-like Domain"/>
    <property type="match status" value="1"/>
</dbReference>
<dbReference type="PRINTS" id="PR00081">
    <property type="entry name" value="GDHRDH"/>
</dbReference>
<dbReference type="InterPro" id="IPR036291">
    <property type="entry name" value="NAD(P)-bd_dom_sf"/>
</dbReference>
<comment type="caution">
    <text evidence="4">The sequence shown here is derived from an EMBL/GenBank/DDBJ whole genome shotgun (WGS) entry which is preliminary data.</text>
</comment>
<evidence type="ECO:0000256" key="2">
    <source>
        <dbReference type="ARBA" id="ARBA00023002"/>
    </source>
</evidence>
<dbReference type="PANTHER" id="PTHR43477">
    <property type="entry name" value="DIHYDROANTICAPSIN 7-DEHYDROGENASE"/>
    <property type="match status" value="1"/>
</dbReference>
<organism evidence="4 5">
    <name type="scientific">Azospirillum argentinense</name>
    <dbReference type="NCBI Taxonomy" id="2970906"/>
    <lineage>
        <taxon>Bacteria</taxon>
        <taxon>Pseudomonadati</taxon>
        <taxon>Pseudomonadota</taxon>
        <taxon>Alphaproteobacteria</taxon>
        <taxon>Rhodospirillales</taxon>
        <taxon>Azospirillaceae</taxon>
        <taxon>Azospirillum</taxon>
    </lineage>
</organism>
<accession>A0A2K1G4S8</accession>
<dbReference type="Pfam" id="PF00106">
    <property type="entry name" value="adh_short"/>
    <property type="match status" value="1"/>
</dbReference>
<reference evidence="4 5" key="1">
    <citation type="submission" date="2018-01" db="EMBL/GenBank/DDBJ databases">
        <title>Whole genome sequence of Azospirillum brasilense REC3 isolated from strawberry roots.</title>
        <authorList>
            <person name="Fontana C.A."/>
            <person name="Salazar S.M."/>
            <person name="Bassi D."/>
            <person name="Puglisi E."/>
            <person name="Lovaisa N.C."/>
            <person name="Toffoli L.M."/>
            <person name="Pedraza R."/>
            <person name="Cocconcelli P.S."/>
        </authorList>
    </citation>
    <scope>NUCLEOTIDE SEQUENCE [LARGE SCALE GENOMIC DNA]</scope>
    <source>
        <strain evidence="4 5">REC3</strain>
        <plasmid evidence="4">p2unnamed</plasmid>
    </source>
</reference>
<evidence type="ECO:0000256" key="3">
    <source>
        <dbReference type="RuleBase" id="RU000363"/>
    </source>
</evidence>
<dbReference type="RefSeq" id="WP_103039321.1">
    <property type="nucleotide sequence ID" value="NZ_POWG01000004.1"/>
</dbReference>
<dbReference type="CDD" id="cd05233">
    <property type="entry name" value="SDR_c"/>
    <property type="match status" value="1"/>
</dbReference>
<proteinExistence type="inferred from homology"/>
<dbReference type="EMBL" id="POWG01000004">
    <property type="protein sequence ID" value="PNQ99795.1"/>
    <property type="molecule type" value="Genomic_DNA"/>
</dbReference>
<comment type="similarity">
    <text evidence="1 3">Belongs to the short-chain dehydrogenases/reductases (SDR) family.</text>
</comment>
<name>A0A2K1G4S8_9PROT</name>
<dbReference type="InterPro" id="IPR002347">
    <property type="entry name" value="SDR_fam"/>
</dbReference>
<dbReference type="AlphaFoldDB" id="A0A2K1G4S8"/>
<dbReference type="SUPFAM" id="SSF51735">
    <property type="entry name" value="NAD(P)-binding Rossmann-fold domains"/>
    <property type="match status" value="1"/>
</dbReference>
<protein>
    <submittedName>
        <fullName evidence="4">NAD(P)-dependent oxidoreductase</fullName>
    </submittedName>
</protein>
<geneLocation type="plasmid" evidence="4">
    <name>p2unnamed</name>
</geneLocation>
<dbReference type="PRINTS" id="PR00080">
    <property type="entry name" value="SDRFAMILY"/>
</dbReference>
<evidence type="ECO:0000256" key="1">
    <source>
        <dbReference type="ARBA" id="ARBA00006484"/>
    </source>
</evidence>
<gene>
    <name evidence="4" type="ORF">C1S70_05335</name>
</gene>
<keyword evidence="4" id="KW-0614">Plasmid</keyword>
<dbReference type="InterPro" id="IPR051122">
    <property type="entry name" value="SDR_DHRS6-like"/>
</dbReference>
<evidence type="ECO:0000313" key="5">
    <source>
        <dbReference type="Proteomes" id="UP000236268"/>
    </source>
</evidence>
<keyword evidence="2" id="KW-0560">Oxidoreductase</keyword>
<dbReference type="PANTHER" id="PTHR43477:SF1">
    <property type="entry name" value="DIHYDROANTICAPSIN 7-DEHYDROGENASE"/>
    <property type="match status" value="1"/>
</dbReference>
<dbReference type="Proteomes" id="UP000236268">
    <property type="component" value="Unassembled WGS sequence"/>
</dbReference>
<dbReference type="GO" id="GO:0016491">
    <property type="term" value="F:oxidoreductase activity"/>
    <property type="evidence" value="ECO:0007669"/>
    <property type="project" value="UniProtKB-KW"/>
</dbReference>
<sequence>MTFPCGSTPFALKGKRVLITGAAGGIGSATVRACAQLGAELVLTDIRDCSALAEELAPVGAGATAHVCDVRDRAAIDALAEAVGGVDGLVLNAGAIAFDDWDSLEWEDSFHEIIHVNLLAPMQFARAFLPGMRTRGGARIVLVGSVAGWTGGTMSTTGAHYVVSKGGVHAFTRWLARRAAPDVGVNAVAPSATATAMIAGQPSPAVAAQLVPRVASADEIAWPIAFLCSPAASFLSGVVLDINGGAYLR</sequence>